<keyword evidence="6 10" id="KW-1133">Transmembrane helix</keyword>
<dbReference type="PANTHER" id="PTHR21137">
    <property type="entry name" value="ODORANT RECEPTOR"/>
    <property type="match status" value="1"/>
</dbReference>
<organism evidence="11 12">
    <name type="scientific">Aromia moschata</name>
    <dbReference type="NCBI Taxonomy" id="1265417"/>
    <lineage>
        <taxon>Eukaryota</taxon>
        <taxon>Metazoa</taxon>
        <taxon>Ecdysozoa</taxon>
        <taxon>Arthropoda</taxon>
        <taxon>Hexapoda</taxon>
        <taxon>Insecta</taxon>
        <taxon>Pterygota</taxon>
        <taxon>Neoptera</taxon>
        <taxon>Endopterygota</taxon>
        <taxon>Coleoptera</taxon>
        <taxon>Polyphaga</taxon>
        <taxon>Cucujiformia</taxon>
        <taxon>Chrysomeloidea</taxon>
        <taxon>Cerambycidae</taxon>
        <taxon>Cerambycinae</taxon>
        <taxon>Callichromatini</taxon>
        <taxon>Aromia</taxon>
    </lineage>
</organism>
<reference evidence="11" key="1">
    <citation type="journal article" date="2023" name="Insect Mol. Biol.">
        <title>Genome sequencing provides insights into the evolution of gene families encoding plant cell wall-degrading enzymes in longhorned beetles.</title>
        <authorList>
            <person name="Shin N.R."/>
            <person name="Okamura Y."/>
            <person name="Kirsch R."/>
            <person name="Pauchet Y."/>
        </authorList>
    </citation>
    <scope>NUCLEOTIDE SEQUENCE</scope>
    <source>
        <strain evidence="11">AMC_N1</strain>
    </source>
</reference>
<dbReference type="PANTHER" id="PTHR21137:SF35">
    <property type="entry name" value="ODORANT RECEPTOR 19A-RELATED"/>
    <property type="match status" value="1"/>
</dbReference>
<evidence type="ECO:0000256" key="6">
    <source>
        <dbReference type="ARBA" id="ARBA00022989"/>
    </source>
</evidence>
<evidence type="ECO:0000256" key="5">
    <source>
        <dbReference type="ARBA" id="ARBA00022725"/>
    </source>
</evidence>
<sequence>MSFLKLTYLHMNKKRIKYMLDVIKHEFWDFKVGGPEAQTKIRKNCSLIVSLFRATLVGGIVSVLPIAAFPLVRLPGKRPLPYVILVPFDTDLSPLYQILYALMIWDIVMSVLGSAFDDAIYCYTTQQLSVQLELLKDLIRNISEGIMDECSDLDRFDSKYFQKEVMKRLKICAQHHWKLLRAPIKKALVYMLMNTEQRCISLTAAGIVEIYNPLLITVCNLII</sequence>
<evidence type="ECO:0000256" key="1">
    <source>
        <dbReference type="ARBA" id="ARBA00004651"/>
    </source>
</evidence>
<dbReference type="GO" id="GO:0005549">
    <property type="term" value="F:odorant binding"/>
    <property type="evidence" value="ECO:0007669"/>
    <property type="project" value="InterPro"/>
</dbReference>
<evidence type="ECO:0008006" key="13">
    <source>
        <dbReference type="Google" id="ProtNLM"/>
    </source>
</evidence>
<feature type="transmembrane region" description="Helical" evidence="10">
    <location>
        <begin position="95"/>
        <end position="116"/>
    </location>
</feature>
<evidence type="ECO:0000256" key="4">
    <source>
        <dbReference type="ARBA" id="ARBA00022692"/>
    </source>
</evidence>
<dbReference type="GO" id="GO:0005886">
    <property type="term" value="C:plasma membrane"/>
    <property type="evidence" value="ECO:0007669"/>
    <property type="project" value="UniProtKB-SubCell"/>
</dbReference>
<evidence type="ECO:0000256" key="2">
    <source>
        <dbReference type="ARBA" id="ARBA00022475"/>
    </source>
</evidence>
<evidence type="ECO:0000256" key="10">
    <source>
        <dbReference type="SAM" id="Phobius"/>
    </source>
</evidence>
<protein>
    <recommendedName>
        <fullName evidence="13">Odorant receptor</fullName>
    </recommendedName>
</protein>
<name>A0AAV8XN01_9CUCU</name>
<evidence type="ECO:0000256" key="9">
    <source>
        <dbReference type="ARBA" id="ARBA00023224"/>
    </source>
</evidence>
<keyword evidence="2" id="KW-1003">Cell membrane</keyword>
<feature type="transmembrane region" description="Helical" evidence="10">
    <location>
        <begin position="50"/>
        <end position="72"/>
    </location>
</feature>
<accession>A0AAV8XN01</accession>
<keyword evidence="8" id="KW-0675">Receptor</keyword>
<dbReference type="AlphaFoldDB" id="A0AAV8XN01"/>
<keyword evidence="9" id="KW-0807">Transducer</keyword>
<proteinExistence type="predicted"/>
<dbReference type="Pfam" id="PF02949">
    <property type="entry name" value="7tm_6"/>
    <property type="match status" value="1"/>
</dbReference>
<keyword evidence="5" id="KW-0552">Olfaction</keyword>
<dbReference type="GO" id="GO:0004984">
    <property type="term" value="F:olfactory receptor activity"/>
    <property type="evidence" value="ECO:0007669"/>
    <property type="project" value="InterPro"/>
</dbReference>
<evidence type="ECO:0000256" key="7">
    <source>
        <dbReference type="ARBA" id="ARBA00023136"/>
    </source>
</evidence>
<comment type="caution">
    <text evidence="11">The sequence shown here is derived from an EMBL/GenBank/DDBJ whole genome shotgun (WGS) entry which is preliminary data.</text>
</comment>
<keyword evidence="4 10" id="KW-0812">Transmembrane</keyword>
<evidence type="ECO:0000313" key="12">
    <source>
        <dbReference type="Proteomes" id="UP001162162"/>
    </source>
</evidence>
<dbReference type="InterPro" id="IPR004117">
    <property type="entry name" value="7tm6_olfct_rcpt"/>
</dbReference>
<evidence type="ECO:0000313" key="11">
    <source>
        <dbReference type="EMBL" id="KAJ8940327.1"/>
    </source>
</evidence>
<dbReference type="GO" id="GO:0007165">
    <property type="term" value="P:signal transduction"/>
    <property type="evidence" value="ECO:0007669"/>
    <property type="project" value="UniProtKB-KW"/>
</dbReference>
<dbReference type="Proteomes" id="UP001162162">
    <property type="component" value="Unassembled WGS sequence"/>
</dbReference>
<keyword evidence="3" id="KW-0716">Sensory transduction</keyword>
<dbReference type="EMBL" id="JAPWTK010000439">
    <property type="protein sequence ID" value="KAJ8940327.1"/>
    <property type="molecule type" value="Genomic_DNA"/>
</dbReference>
<keyword evidence="7 10" id="KW-0472">Membrane</keyword>
<keyword evidence="12" id="KW-1185">Reference proteome</keyword>
<comment type="subcellular location">
    <subcellularLocation>
        <location evidence="1">Cell membrane</location>
        <topology evidence="1">Multi-pass membrane protein</topology>
    </subcellularLocation>
</comment>
<evidence type="ECO:0000256" key="3">
    <source>
        <dbReference type="ARBA" id="ARBA00022606"/>
    </source>
</evidence>
<gene>
    <name evidence="11" type="ORF">NQ318_014402</name>
</gene>
<evidence type="ECO:0000256" key="8">
    <source>
        <dbReference type="ARBA" id="ARBA00023170"/>
    </source>
</evidence>